<feature type="transmembrane region" description="Helical" evidence="1">
    <location>
        <begin position="92"/>
        <end position="111"/>
    </location>
</feature>
<reference evidence="2" key="1">
    <citation type="journal article" date="2021" name="PeerJ">
        <title>Extensive microbial diversity within the chicken gut microbiome revealed by metagenomics and culture.</title>
        <authorList>
            <person name="Gilroy R."/>
            <person name="Ravi A."/>
            <person name="Getino M."/>
            <person name="Pursley I."/>
            <person name="Horton D.L."/>
            <person name="Alikhan N.F."/>
            <person name="Baker D."/>
            <person name="Gharbi K."/>
            <person name="Hall N."/>
            <person name="Watson M."/>
            <person name="Adriaenssens E.M."/>
            <person name="Foster-Nyarko E."/>
            <person name="Jarju S."/>
            <person name="Secka A."/>
            <person name="Antonio M."/>
            <person name="Oren A."/>
            <person name="Chaudhuri R.R."/>
            <person name="La Ragione R."/>
            <person name="Hildebrand F."/>
            <person name="Pallen M.J."/>
        </authorList>
    </citation>
    <scope>NUCLEOTIDE SEQUENCE</scope>
    <source>
        <strain evidence="2">ChiHejej3B27-3195</strain>
    </source>
</reference>
<sequence length="395" mass="42219">MRSSGEVEMWAGQAGWGNGRALGPRIRRLITRWAGPRVIDGPMRLYFVLAGLAGLVVMGGWHPEVETLSLLCLAVGASAVATVTLSHMRVGVFLVLTGVLGLSQLLASVAVSGFPAGSEGVQAFQETSSEMFLAISLAWVLGGALGLTSAWIDARIRRFARQRAYHHEYALTRMRLQLALDAHDAISHGLAVQAAIIRMIGAEIRQADRVHPRITELALVNAHTQQQLRLLVGRLARDSHPDTEEGDFAELLAAAADTVRSAAEAGGFELTLKLRALPSVVPARFAEPVLAIMKELVTNIVKHASSPTDCSLELAHGSDDDGRSWLHFTSQNFAAAGACVRPESLSARAADLGGVCAVQRRAGQYVVVVSVPIPGPEDSLPRTSDVRSGRDVVTW</sequence>
<evidence type="ECO:0000256" key="1">
    <source>
        <dbReference type="SAM" id="Phobius"/>
    </source>
</evidence>
<keyword evidence="1" id="KW-1133">Transmembrane helix</keyword>
<dbReference type="EMBL" id="DXGD01000113">
    <property type="protein sequence ID" value="HIW99109.1"/>
    <property type="molecule type" value="Genomic_DNA"/>
</dbReference>
<feature type="transmembrane region" description="Helical" evidence="1">
    <location>
        <begin position="68"/>
        <end position="85"/>
    </location>
</feature>
<keyword evidence="1" id="KW-0472">Membrane</keyword>
<evidence type="ECO:0000313" key="2">
    <source>
        <dbReference type="EMBL" id="HIW99109.1"/>
    </source>
</evidence>
<protein>
    <recommendedName>
        <fullName evidence="4">Signal transduction histidine kinase subgroup 3 dimerisation and phosphoacceptor domain-containing protein</fullName>
    </recommendedName>
</protein>
<feature type="transmembrane region" description="Helical" evidence="1">
    <location>
        <begin position="45"/>
        <end position="62"/>
    </location>
</feature>
<evidence type="ECO:0008006" key="4">
    <source>
        <dbReference type="Google" id="ProtNLM"/>
    </source>
</evidence>
<reference evidence="2" key="2">
    <citation type="submission" date="2021-04" db="EMBL/GenBank/DDBJ databases">
        <authorList>
            <person name="Gilroy R."/>
        </authorList>
    </citation>
    <scope>NUCLEOTIDE SEQUENCE</scope>
    <source>
        <strain evidence="2">ChiHejej3B27-3195</strain>
    </source>
</reference>
<comment type="caution">
    <text evidence="2">The sequence shown here is derived from an EMBL/GenBank/DDBJ whole genome shotgun (WGS) entry which is preliminary data.</text>
</comment>
<feature type="transmembrane region" description="Helical" evidence="1">
    <location>
        <begin position="131"/>
        <end position="152"/>
    </location>
</feature>
<evidence type="ECO:0000313" key="3">
    <source>
        <dbReference type="Proteomes" id="UP000824151"/>
    </source>
</evidence>
<gene>
    <name evidence="2" type="ORF">H9871_03100</name>
</gene>
<dbReference type="Gene3D" id="3.30.565.10">
    <property type="entry name" value="Histidine kinase-like ATPase, C-terminal domain"/>
    <property type="match status" value="1"/>
</dbReference>
<dbReference type="InterPro" id="IPR036890">
    <property type="entry name" value="HATPase_C_sf"/>
</dbReference>
<name>A0A9D1S0Y5_9MICC</name>
<keyword evidence="1" id="KW-0812">Transmembrane</keyword>
<accession>A0A9D1S0Y5</accession>
<organism evidence="2 3">
    <name type="scientific">Candidatus Nesterenkonia stercoripullorum</name>
    <dbReference type="NCBI Taxonomy" id="2838701"/>
    <lineage>
        <taxon>Bacteria</taxon>
        <taxon>Bacillati</taxon>
        <taxon>Actinomycetota</taxon>
        <taxon>Actinomycetes</taxon>
        <taxon>Micrococcales</taxon>
        <taxon>Micrococcaceae</taxon>
        <taxon>Nesterenkonia</taxon>
    </lineage>
</organism>
<proteinExistence type="predicted"/>
<dbReference type="Proteomes" id="UP000824151">
    <property type="component" value="Unassembled WGS sequence"/>
</dbReference>
<dbReference type="AlphaFoldDB" id="A0A9D1S0Y5"/>